<sequence length="62" mass="7377">MSSIFFYLPVRISDGRMQALQPADRQKKELFHKRKSSKSEKRKHGAHRKNGCKLLFQFSIHF</sequence>
<dbReference type="EMBL" id="ACOP02000007">
    <property type="protein sequence ID" value="EEU98015.1"/>
    <property type="molecule type" value="Genomic_DNA"/>
</dbReference>
<comment type="caution">
    <text evidence="2">The sequence shown here is derived from an EMBL/GenBank/DDBJ whole genome shotgun (WGS) entry which is preliminary data.</text>
</comment>
<accession>C7H240</accession>
<dbReference type="Proteomes" id="UP000004619">
    <property type="component" value="Unassembled WGS sequence"/>
</dbReference>
<dbReference type="AlphaFoldDB" id="C7H240"/>
<evidence type="ECO:0000313" key="2">
    <source>
        <dbReference type="EMBL" id="EEU98015.1"/>
    </source>
</evidence>
<evidence type="ECO:0000256" key="1">
    <source>
        <dbReference type="SAM" id="MobiDB-lite"/>
    </source>
</evidence>
<feature type="compositionally biased region" description="Basic residues" evidence="1">
    <location>
        <begin position="30"/>
        <end position="48"/>
    </location>
</feature>
<gene>
    <name evidence="2" type="ORF">FAEPRAA2165_00333</name>
</gene>
<keyword evidence="3" id="KW-1185">Reference proteome</keyword>
<protein>
    <submittedName>
        <fullName evidence="2">Uncharacterized protein</fullName>
    </submittedName>
</protein>
<organism evidence="2 3">
    <name type="scientific">Faecalibacterium duncaniae (strain DSM 17677 / JCM 31915 / A2-165)</name>
    <name type="common">Faecalibacterium prausnitzii</name>
    <dbReference type="NCBI Taxonomy" id="411483"/>
    <lineage>
        <taxon>Bacteria</taxon>
        <taxon>Bacillati</taxon>
        <taxon>Bacillota</taxon>
        <taxon>Clostridia</taxon>
        <taxon>Eubacteriales</taxon>
        <taxon>Oscillospiraceae</taxon>
        <taxon>Faecalibacterium</taxon>
    </lineage>
</organism>
<proteinExistence type="predicted"/>
<evidence type="ECO:0000313" key="3">
    <source>
        <dbReference type="Proteomes" id="UP000004619"/>
    </source>
</evidence>
<dbReference type="HOGENOM" id="CLU_2897507_0_0_9"/>
<feature type="region of interest" description="Disordered" evidence="1">
    <location>
        <begin position="18"/>
        <end position="48"/>
    </location>
</feature>
<name>C7H240_FAED2</name>
<reference evidence="2" key="1">
    <citation type="submission" date="2009-08" db="EMBL/GenBank/DDBJ databases">
        <authorList>
            <person name="Weinstock G."/>
            <person name="Sodergren E."/>
            <person name="Clifton S."/>
            <person name="Fulton L."/>
            <person name="Fulton B."/>
            <person name="Courtney L."/>
            <person name="Fronick C."/>
            <person name="Harrison M."/>
            <person name="Strong C."/>
            <person name="Farmer C."/>
            <person name="Delahaunty K."/>
            <person name="Markovic C."/>
            <person name="Hall O."/>
            <person name="Minx P."/>
            <person name="Tomlinson C."/>
            <person name="Mitreva M."/>
            <person name="Nelson J."/>
            <person name="Hou S."/>
            <person name="Wollam A."/>
            <person name="Pepin K.H."/>
            <person name="Johnson M."/>
            <person name="Bhonagiri V."/>
            <person name="Nash W.E."/>
            <person name="Warren W."/>
            <person name="Chinwalla A."/>
            <person name="Mardis E.R."/>
            <person name="Wilson R.K."/>
        </authorList>
    </citation>
    <scope>NUCLEOTIDE SEQUENCE [LARGE SCALE GENOMIC DNA]</scope>
    <source>
        <strain evidence="2">A2-165</strain>
    </source>
</reference>